<dbReference type="EMBL" id="BAABVV010000018">
    <property type="protein sequence ID" value="GAA6113808.1"/>
    <property type="molecule type" value="Genomic_DNA"/>
</dbReference>
<keyword evidence="1" id="KW-0472">Membrane</keyword>
<protein>
    <submittedName>
        <fullName evidence="2">Cell division protein</fullName>
    </submittedName>
</protein>
<comment type="caution">
    <text evidence="2">The sequence shown here is derived from an EMBL/GenBank/DDBJ whole genome shotgun (WGS) entry which is preliminary data.</text>
</comment>
<gene>
    <name evidence="2" type="ORF">AP20H10_01710</name>
</gene>
<feature type="transmembrane region" description="Helical" evidence="1">
    <location>
        <begin position="274"/>
        <end position="294"/>
    </location>
</feature>
<accession>A0ABP9ZG90</accession>
<feature type="transmembrane region" description="Helical" evidence="1">
    <location>
        <begin position="74"/>
        <end position="93"/>
    </location>
</feature>
<keyword evidence="2" id="KW-0132">Cell division</keyword>
<keyword evidence="2" id="KW-0131">Cell cycle</keyword>
<organism evidence="2 3">
    <name type="scientific">Apilactobacillus apinorum</name>
    <dbReference type="NCBI Taxonomy" id="1218495"/>
    <lineage>
        <taxon>Bacteria</taxon>
        <taxon>Bacillati</taxon>
        <taxon>Bacillota</taxon>
        <taxon>Bacilli</taxon>
        <taxon>Lactobacillales</taxon>
        <taxon>Lactobacillaceae</taxon>
        <taxon>Apilactobacillus</taxon>
    </lineage>
</organism>
<proteinExistence type="predicted"/>
<feature type="transmembrane region" description="Helical" evidence="1">
    <location>
        <begin position="306"/>
        <end position="324"/>
    </location>
</feature>
<keyword evidence="1" id="KW-0812">Transmembrane</keyword>
<evidence type="ECO:0000313" key="2">
    <source>
        <dbReference type="EMBL" id="GAA6113808.1"/>
    </source>
</evidence>
<keyword evidence="1" id="KW-1133">Transmembrane helix</keyword>
<sequence>MQKAKRILNWLLPFIIFIGLALLLVAIPLIKKQTFLGSDSLFHYNRFYDAAMQLKTHKISYFQSNYGFLQTGRIMSALYGPVVAYLGGFLLLIAGTWFKFQILTDLIVLVGAALGMYKLCRVNEVSRKAAIFMGFIYMYSSTIVQWTTAQQFTALGAAIIPFVMIYATQMVRKFDVSYIGFAFTMSILIQTHLMSSVIAMVGILPFFIVGLVKADSEQRIKLILHTIFAALITLSLAINVWYNLITLNLWNKLLPVYPVPEVRTYGYNFNSYSLINILKPTEFLLFLVVLYFVIRRFKKIDLLTKTTALTGFGFLIIAWSHFPWGVIQKVIPQLAFTLQFPKRFLVLAFVFLLLTFGRFVTSEFKHVDQKGKLIMVASMCVLIIGSVGLDFYAIHQRSQNYVALNTKHHHNNYNDNSLYYYTKKHHRTIQKDTQSHDLGYLMHDYLKATPDYLPAKKNIVNFKQYNGFDPYLKYYHQYIKTNHLKTIHFKHYVKNDGSLTLKFKTTKAQTVQVPLAKYANTQVTINGNIVKNIKTTNLGAIIMQAKKGENKINIKYMTSFTTRLLMVLTWVSWMIFAFVVFYKIRKR</sequence>
<dbReference type="Proteomes" id="UP001438112">
    <property type="component" value="Unassembled WGS sequence"/>
</dbReference>
<feature type="transmembrane region" description="Helical" evidence="1">
    <location>
        <begin position="177"/>
        <end position="210"/>
    </location>
</feature>
<feature type="transmembrane region" description="Helical" evidence="1">
    <location>
        <begin position="344"/>
        <end position="361"/>
    </location>
</feature>
<name>A0ABP9ZG90_9LACO</name>
<feature type="transmembrane region" description="Helical" evidence="1">
    <location>
        <begin position="373"/>
        <end position="394"/>
    </location>
</feature>
<evidence type="ECO:0000313" key="3">
    <source>
        <dbReference type="Proteomes" id="UP001438112"/>
    </source>
</evidence>
<feature type="transmembrane region" description="Helical" evidence="1">
    <location>
        <begin position="7"/>
        <end position="30"/>
    </location>
</feature>
<reference evidence="2 3" key="1">
    <citation type="submission" date="2024-03" db="EMBL/GenBank/DDBJ databases">
        <title>Inconsistent identification of Apilactobacillus kunkeei-related strains obtained by well-developed overall genome related indices.</title>
        <authorList>
            <person name="Maeno S."/>
            <person name="Endo A."/>
        </authorList>
    </citation>
    <scope>NUCLEOTIDE SEQUENCE [LARGE SCALE GENOMIC DNA]</scope>
    <source>
        <strain evidence="2 3">20H-10</strain>
    </source>
</reference>
<evidence type="ECO:0000256" key="1">
    <source>
        <dbReference type="SAM" id="Phobius"/>
    </source>
</evidence>
<feature type="transmembrane region" description="Helical" evidence="1">
    <location>
        <begin position="154"/>
        <end position="171"/>
    </location>
</feature>
<dbReference type="GO" id="GO:0051301">
    <property type="term" value="P:cell division"/>
    <property type="evidence" value="ECO:0007669"/>
    <property type="project" value="UniProtKB-KW"/>
</dbReference>
<feature type="transmembrane region" description="Helical" evidence="1">
    <location>
        <begin position="222"/>
        <end position="242"/>
    </location>
</feature>
<feature type="transmembrane region" description="Helical" evidence="1">
    <location>
        <begin position="564"/>
        <end position="582"/>
    </location>
</feature>
<keyword evidence="3" id="KW-1185">Reference proteome</keyword>
<dbReference type="RefSeq" id="WP_353317303.1">
    <property type="nucleotide sequence ID" value="NZ_BAABVV010000018.1"/>
</dbReference>